<evidence type="ECO:0000313" key="2">
    <source>
        <dbReference type="Proteomes" id="UP000823775"/>
    </source>
</evidence>
<dbReference type="Proteomes" id="UP000823775">
    <property type="component" value="Unassembled WGS sequence"/>
</dbReference>
<dbReference type="EMBL" id="JACEIK010001850">
    <property type="protein sequence ID" value="MCD7472632.1"/>
    <property type="molecule type" value="Genomic_DNA"/>
</dbReference>
<comment type="caution">
    <text evidence="1">The sequence shown here is derived from an EMBL/GenBank/DDBJ whole genome shotgun (WGS) entry which is preliminary data.</text>
</comment>
<keyword evidence="2" id="KW-1185">Reference proteome</keyword>
<organism evidence="1 2">
    <name type="scientific">Datura stramonium</name>
    <name type="common">Jimsonweed</name>
    <name type="synonym">Common thornapple</name>
    <dbReference type="NCBI Taxonomy" id="4076"/>
    <lineage>
        <taxon>Eukaryota</taxon>
        <taxon>Viridiplantae</taxon>
        <taxon>Streptophyta</taxon>
        <taxon>Embryophyta</taxon>
        <taxon>Tracheophyta</taxon>
        <taxon>Spermatophyta</taxon>
        <taxon>Magnoliopsida</taxon>
        <taxon>eudicotyledons</taxon>
        <taxon>Gunneridae</taxon>
        <taxon>Pentapetalae</taxon>
        <taxon>asterids</taxon>
        <taxon>lamiids</taxon>
        <taxon>Solanales</taxon>
        <taxon>Solanaceae</taxon>
        <taxon>Solanoideae</taxon>
        <taxon>Datureae</taxon>
        <taxon>Datura</taxon>
    </lineage>
</organism>
<protein>
    <submittedName>
        <fullName evidence="1">Uncharacterized protein</fullName>
    </submittedName>
</protein>
<accession>A0ABS8TM59</accession>
<evidence type="ECO:0000313" key="1">
    <source>
        <dbReference type="EMBL" id="MCD7472632.1"/>
    </source>
</evidence>
<gene>
    <name evidence="1" type="ORF">HAX54_013927</name>
</gene>
<proteinExistence type="predicted"/>
<name>A0ABS8TM59_DATST</name>
<sequence>MAEGKKELKLRCEKLESSLEVREQSASIQNLTYHDFEIEIQRCLTSLERHPHPSADVFLGEIHYLRKKVNSLIRKQHFQKNKCSWEKARDTQRIQILREVKSSSLDFDARPIKTLG</sequence>
<reference evidence="1 2" key="1">
    <citation type="journal article" date="2021" name="BMC Genomics">
        <title>Datura genome reveals duplications of psychoactive alkaloid biosynthetic genes and high mutation rate following tissue culture.</title>
        <authorList>
            <person name="Rajewski A."/>
            <person name="Carter-House D."/>
            <person name="Stajich J."/>
            <person name="Litt A."/>
        </authorList>
    </citation>
    <scope>NUCLEOTIDE SEQUENCE [LARGE SCALE GENOMIC DNA]</scope>
    <source>
        <strain evidence="1">AR-01</strain>
    </source>
</reference>